<feature type="signal peptide" evidence="1">
    <location>
        <begin position="1"/>
        <end position="18"/>
    </location>
</feature>
<evidence type="ECO:0000313" key="5">
    <source>
        <dbReference type="Proteomes" id="UP000651837"/>
    </source>
</evidence>
<dbReference type="RefSeq" id="WP_109649398.1">
    <property type="nucleotide sequence ID" value="NZ_JACWLN010000001.1"/>
</dbReference>
<keyword evidence="1" id="KW-0732">Signal</keyword>
<evidence type="ECO:0000313" key="3">
    <source>
        <dbReference type="EMBL" id="PWK24867.1"/>
    </source>
</evidence>
<comment type="caution">
    <text evidence="3">The sequence shown here is derived from an EMBL/GenBank/DDBJ whole genome shotgun (WGS) entry which is preliminary data.</text>
</comment>
<reference evidence="2 5" key="2">
    <citation type="submission" date="2020-07" db="EMBL/GenBank/DDBJ databases">
        <title>The draft genome sequence of Maribacter polysiphoniae KCTC 22021.</title>
        <authorList>
            <person name="Mu L."/>
        </authorList>
    </citation>
    <scope>NUCLEOTIDE SEQUENCE [LARGE SCALE GENOMIC DNA]</scope>
    <source>
        <strain evidence="2 5">KCTC 22021</strain>
    </source>
</reference>
<accession>A0A316E2H9</accession>
<gene>
    <name evidence="2" type="ORF">HZY62_01800</name>
    <name evidence="3" type="ORF">LX92_01233</name>
</gene>
<evidence type="ECO:0000313" key="4">
    <source>
        <dbReference type="Proteomes" id="UP000245667"/>
    </source>
</evidence>
<name>A0A316E2H9_9FLAO</name>
<sequence>MKKITFIIFFLITSFSFSQNLNASKAHSKTTVEEYNYMTRGYKIQISSGLDMKSGYSFDNLGTIIKGNYSFNFQILKRNELKEMAGILIIANSKVSGKTYYLALPFNNDILLSHFESDINRWDESMTTAFVQAMSELTSKMIFNCQLFTEN</sequence>
<dbReference type="EMBL" id="QGGQ01000002">
    <property type="protein sequence ID" value="PWK24867.1"/>
    <property type="molecule type" value="Genomic_DNA"/>
</dbReference>
<dbReference type="OrthoDB" id="1348364at2"/>
<reference evidence="3 4" key="1">
    <citation type="submission" date="2018-05" db="EMBL/GenBank/DDBJ databases">
        <title>Genomic Encyclopedia of Archaeal and Bacterial Type Strains, Phase II (KMG-II): from individual species to whole genera.</title>
        <authorList>
            <person name="Goeker M."/>
        </authorList>
    </citation>
    <scope>NUCLEOTIDE SEQUENCE [LARGE SCALE GENOMIC DNA]</scope>
    <source>
        <strain evidence="3 4">DSM 23514</strain>
    </source>
</reference>
<proteinExistence type="predicted"/>
<dbReference type="AlphaFoldDB" id="A0A316E2H9"/>
<protein>
    <recommendedName>
        <fullName evidence="6">DUF4468 domain-containing protein</fullName>
    </recommendedName>
</protein>
<dbReference type="Proteomes" id="UP000651837">
    <property type="component" value="Unassembled WGS sequence"/>
</dbReference>
<dbReference type="Proteomes" id="UP000245667">
    <property type="component" value="Unassembled WGS sequence"/>
</dbReference>
<evidence type="ECO:0008006" key="6">
    <source>
        <dbReference type="Google" id="ProtNLM"/>
    </source>
</evidence>
<evidence type="ECO:0000313" key="2">
    <source>
        <dbReference type="EMBL" id="MBD1259307.1"/>
    </source>
</evidence>
<evidence type="ECO:0000256" key="1">
    <source>
        <dbReference type="SAM" id="SignalP"/>
    </source>
</evidence>
<dbReference type="EMBL" id="JACWLN010000001">
    <property type="protein sequence ID" value="MBD1259307.1"/>
    <property type="molecule type" value="Genomic_DNA"/>
</dbReference>
<feature type="chain" id="PRO_5016328887" description="DUF4468 domain-containing protein" evidence="1">
    <location>
        <begin position="19"/>
        <end position="151"/>
    </location>
</feature>
<organism evidence="3 4">
    <name type="scientific">Maribacter polysiphoniae</name>
    <dbReference type="NCBI Taxonomy" id="429344"/>
    <lineage>
        <taxon>Bacteria</taxon>
        <taxon>Pseudomonadati</taxon>
        <taxon>Bacteroidota</taxon>
        <taxon>Flavobacteriia</taxon>
        <taxon>Flavobacteriales</taxon>
        <taxon>Flavobacteriaceae</taxon>
        <taxon>Maribacter</taxon>
    </lineage>
</organism>
<keyword evidence="5" id="KW-1185">Reference proteome</keyword>